<dbReference type="InterPro" id="IPR044751">
    <property type="entry name" value="Ion_transp-like_CBS"/>
</dbReference>
<dbReference type="SUPFAM" id="SSF54631">
    <property type="entry name" value="CBS-domain pair"/>
    <property type="match status" value="1"/>
</dbReference>
<proteinExistence type="predicted"/>
<reference evidence="12 13" key="1">
    <citation type="journal article" date="2004" name="Syst. Appl. Microbiol.">
        <title>Cryptoendolithic actinomycetes from antarctic sandstone rock samples: Micromonospora endolithica sp. nov. and two isolates related to Micromonospora coerulea Jensen 1932.</title>
        <authorList>
            <person name="Hirsch P."/>
            <person name="Mevs U."/>
            <person name="Kroppenstedt R.M."/>
            <person name="Schumann P."/>
            <person name="Stackebrandt E."/>
        </authorList>
    </citation>
    <scope>NUCLEOTIDE SEQUENCE [LARGE SCALE GENOMIC DNA]</scope>
    <source>
        <strain evidence="12 13">JCM 12677</strain>
    </source>
</reference>
<evidence type="ECO:0000256" key="1">
    <source>
        <dbReference type="ARBA" id="ARBA00004651"/>
    </source>
</evidence>
<evidence type="ECO:0000256" key="6">
    <source>
        <dbReference type="ARBA" id="ARBA00023136"/>
    </source>
</evidence>
<keyword evidence="13" id="KW-1185">Reference proteome</keyword>
<dbReference type="CDD" id="cd04590">
    <property type="entry name" value="CBS_pair_CorC_HlyC_assoc"/>
    <property type="match status" value="1"/>
</dbReference>
<evidence type="ECO:0000313" key="12">
    <source>
        <dbReference type="EMBL" id="RKN38673.1"/>
    </source>
</evidence>
<dbReference type="InterPro" id="IPR046342">
    <property type="entry name" value="CBS_dom_sf"/>
</dbReference>
<sequence length="354" mass="37608">MSDLTAILLAVALLAGNAFFVGAEFALISARRTQIEPRVAAGSTVARITLRAMENVSLMMAGAQLGITVCSLGLGAIGEPAVAHLLEKPFAAVGVPEALLHPIAFTIALAIVVFLHMVLGEMVPKNIALAGPERSALVLGPMLYGIVTVLRPLIWLLNQIANTVLRLLRVTPKDEVTSTFTNEEIAGFIAQSRQEGLIDQQEHDLLTGALAFNDQTAATVALPLASLITLPQDTTIAELERQCAATGYSRFPLTDSQGGLTGYVHVKDILELPAEQYDEPLDSGLIRPLATLDAARSLRDALTVMQHRGAHLATVVDPTGQILGLAALEDIVEKLVGEVRDATQHTTDRAMVPS</sequence>
<dbReference type="PANTHER" id="PTHR43099">
    <property type="entry name" value="UPF0053 PROTEIN YRKA"/>
    <property type="match status" value="1"/>
</dbReference>
<evidence type="ECO:0000256" key="2">
    <source>
        <dbReference type="ARBA" id="ARBA00022475"/>
    </source>
</evidence>
<keyword evidence="7" id="KW-0129">CBS domain</keyword>
<dbReference type="Proteomes" id="UP000281726">
    <property type="component" value="Unassembled WGS sequence"/>
</dbReference>
<feature type="transmembrane region" description="Helical" evidence="9">
    <location>
        <begin position="98"/>
        <end position="115"/>
    </location>
</feature>
<keyword evidence="4" id="KW-0677">Repeat</keyword>
<evidence type="ECO:0000256" key="3">
    <source>
        <dbReference type="ARBA" id="ARBA00022692"/>
    </source>
</evidence>
<feature type="transmembrane region" description="Helical" evidence="9">
    <location>
        <begin position="6"/>
        <end position="28"/>
    </location>
</feature>
<evidence type="ECO:0000259" key="10">
    <source>
        <dbReference type="PROSITE" id="PS51371"/>
    </source>
</evidence>
<dbReference type="OrthoDB" id="110231at2"/>
<dbReference type="RefSeq" id="WP_120732863.1">
    <property type="nucleotide sequence ID" value="NZ_RBAK01000020.1"/>
</dbReference>
<feature type="transmembrane region" description="Helical" evidence="9">
    <location>
        <begin position="136"/>
        <end position="157"/>
    </location>
</feature>
<evidence type="ECO:0000256" key="7">
    <source>
        <dbReference type="PROSITE-ProRule" id="PRU00703"/>
    </source>
</evidence>
<dbReference type="AlphaFoldDB" id="A0A3A9YRM4"/>
<dbReference type="PROSITE" id="PS51846">
    <property type="entry name" value="CNNM"/>
    <property type="match status" value="1"/>
</dbReference>
<evidence type="ECO:0000256" key="5">
    <source>
        <dbReference type="ARBA" id="ARBA00022989"/>
    </source>
</evidence>
<feature type="transmembrane region" description="Helical" evidence="9">
    <location>
        <begin position="56"/>
        <end position="78"/>
    </location>
</feature>
<protein>
    <submittedName>
        <fullName evidence="12">HlyC/CorC family transporter</fullName>
    </submittedName>
</protein>
<organism evidence="12 13">
    <name type="scientific">Micromonospora endolithica</name>
    <dbReference type="NCBI Taxonomy" id="230091"/>
    <lineage>
        <taxon>Bacteria</taxon>
        <taxon>Bacillati</taxon>
        <taxon>Actinomycetota</taxon>
        <taxon>Actinomycetes</taxon>
        <taxon>Micromonosporales</taxon>
        <taxon>Micromonosporaceae</taxon>
        <taxon>Micromonospora</taxon>
    </lineage>
</organism>
<comment type="caution">
    <text evidence="12">The sequence shown here is derived from an EMBL/GenBank/DDBJ whole genome shotgun (WGS) entry which is preliminary data.</text>
</comment>
<feature type="domain" description="CNNM transmembrane" evidence="11">
    <location>
        <begin position="1"/>
        <end position="202"/>
    </location>
</feature>
<name>A0A3A9YRM4_9ACTN</name>
<dbReference type="InterPro" id="IPR002550">
    <property type="entry name" value="CNNM"/>
</dbReference>
<evidence type="ECO:0000256" key="8">
    <source>
        <dbReference type="PROSITE-ProRule" id="PRU01193"/>
    </source>
</evidence>
<dbReference type="PANTHER" id="PTHR43099:SF5">
    <property type="entry name" value="HLYC_CORC FAMILY TRANSPORTER"/>
    <property type="match status" value="1"/>
</dbReference>
<feature type="domain" description="CBS" evidence="10">
    <location>
        <begin position="285"/>
        <end position="342"/>
    </location>
</feature>
<feature type="domain" description="CBS" evidence="10">
    <location>
        <begin position="221"/>
        <end position="279"/>
    </location>
</feature>
<gene>
    <name evidence="12" type="ORF">D7223_30600</name>
</gene>
<evidence type="ECO:0000313" key="13">
    <source>
        <dbReference type="Proteomes" id="UP000281726"/>
    </source>
</evidence>
<dbReference type="Pfam" id="PF00571">
    <property type="entry name" value="CBS"/>
    <property type="match status" value="2"/>
</dbReference>
<dbReference type="EMBL" id="RBAK01000020">
    <property type="protein sequence ID" value="RKN38673.1"/>
    <property type="molecule type" value="Genomic_DNA"/>
</dbReference>
<dbReference type="InterPro" id="IPR000644">
    <property type="entry name" value="CBS_dom"/>
</dbReference>
<dbReference type="GO" id="GO:0005886">
    <property type="term" value="C:plasma membrane"/>
    <property type="evidence" value="ECO:0007669"/>
    <property type="project" value="UniProtKB-SubCell"/>
</dbReference>
<comment type="subcellular location">
    <subcellularLocation>
        <location evidence="1">Cell membrane</location>
        <topology evidence="1">Multi-pass membrane protein</topology>
    </subcellularLocation>
</comment>
<keyword evidence="5 8" id="KW-1133">Transmembrane helix</keyword>
<dbReference type="PROSITE" id="PS51371">
    <property type="entry name" value="CBS"/>
    <property type="match status" value="2"/>
</dbReference>
<evidence type="ECO:0000259" key="11">
    <source>
        <dbReference type="PROSITE" id="PS51846"/>
    </source>
</evidence>
<dbReference type="Pfam" id="PF01595">
    <property type="entry name" value="CNNM"/>
    <property type="match status" value="1"/>
</dbReference>
<keyword evidence="2" id="KW-1003">Cell membrane</keyword>
<dbReference type="SMART" id="SM00116">
    <property type="entry name" value="CBS"/>
    <property type="match status" value="2"/>
</dbReference>
<dbReference type="Gene3D" id="3.10.580.10">
    <property type="entry name" value="CBS-domain"/>
    <property type="match status" value="1"/>
</dbReference>
<keyword evidence="6 8" id="KW-0472">Membrane</keyword>
<evidence type="ECO:0000256" key="4">
    <source>
        <dbReference type="ARBA" id="ARBA00022737"/>
    </source>
</evidence>
<accession>A0A3A9YRM4</accession>
<evidence type="ECO:0000256" key="9">
    <source>
        <dbReference type="SAM" id="Phobius"/>
    </source>
</evidence>
<keyword evidence="3 8" id="KW-0812">Transmembrane</keyword>
<dbReference type="InterPro" id="IPR051676">
    <property type="entry name" value="UPF0053_domain"/>
</dbReference>